<evidence type="ECO:0000259" key="8">
    <source>
        <dbReference type="PROSITE" id="PS50113"/>
    </source>
</evidence>
<dbReference type="SUPFAM" id="SSF52172">
    <property type="entry name" value="CheY-like"/>
    <property type="match status" value="1"/>
</dbReference>
<evidence type="ECO:0000256" key="3">
    <source>
        <dbReference type="ARBA" id="ARBA00022553"/>
    </source>
</evidence>
<dbReference type="InterPro" id="IPR000014">
    <property type="entry name" value="PAS"/>
</dbReference>
<dbReference type="Proteomes" id="UP000516028">
    <property type="component" value="Chromosome"/>
</dbReference>
<dbReference type="Gene3D" id="3.40.50.2300">
    <property type="match status" value="1"/>
</dbReference>
<evidence type="ECO:0000313" key="9">
    <source>
        <dbReference type="EMBL" id="QNP49633.1"/>
    </source>
</evidence>
<dbReference type="CDD" id="cd00130">
    <property type="entry name" value="PAS"/>
    <property type="match status" value="1"/>
</dbReference>
<dbReference type="PRINTS" id="PR00344">
    <property type="entry name" value="BCTRLSENSOR"/>
</dbReference>
<dbReference type="InterPro" id="IPR003661">
    <property type="entry name" value="HisK_dim/P_dom"/>
</dbReference>
<dbReference type="PANTHER" id="PTHR43065">
    <property type="entry name" value="SENSOR HISTIDINE KINASE"/>
    <property type="match status" value="1"/>
</dbReference>
<keyword evidence="5" id="KW-0175">Coiled coil</keyword>
<sequence length="631" mass="68564">MKQSRIAHALLDASNGDAISHNEALKAVIHEHPDLAARIGEHAMRCSAQGCRVDYVHAPSSLRLEFVPITGERAEVLAIQLIAASTGAARVEREDADTRMQHQFKRALGAIAANAWMCTPTGEAFWAQQTLQSAIAHPQQPAGDAPACNASAMFHPDDLPAANKLFTQALHDGVARAFRYRVRRDDASYRWHQAQYAPIRGDDGSIAYWVGAGFDIQSFVESEESLIAQIEAQKAEHSNDKRLLRDANNLLASTQKMAVVSRLAGGVAHDLNNMLFIMGMNAELLYKNLQHPIFKDYADGIRANVKKAARLSSQLMGFSGRKPQSMAAVEPKKLMSELHDLLEKAVGAETSLAICVEEDAGTVLVDRMYLENSLINLAINARDAVAGRGSITLSIANERVRRGDVDRDYVTFRMHDDGMGMSQEVQERIFEPFFTTKAPDKGTGLGLPMVKNFVENSGGFLEVKTVENVGTTISIYLPRSNLCAAADSAAPAAVVEVGNESLLIIDDDSGVRNALANALHDAGYQNITTAYNSEYAIGFLSNGLKADVIISDVRMPGKMTTAQFLGKLQEIGADVPVIFVTGYSEDVVIEHGLVDGRHPVLFKPYTLEELFASIRDCVKKPSKAASTLSTA</sequence>
<dbReference type="InterPro" id="IPR013655">
    <property type="entry name" value="PAS_fold_3"/>
</dbReference>
<evidence type="ECO:0000256" key="1">
    <source>
        <dbReference type="ARBA" id="ARBA00000085"/>
    </source>
</evidence>
<evidence type="ECO:0000259" key="6">
    <source>
        <dbReference type="PROSITE" id="PS50109"/>
    </source>
</evidence>
<evidence type="ECO:0000256" key="2">
    <source>
        <dbReference type="ARBA" id="ARBA00012438"/>
    </source>
</evidence>
<dbReference type="InterPro" id="IPR001610">
    <property type="entry name" value="PAC"/>
</dbReference>
<dbReference type="Gene3D" id="3.30.450.20">
    <property type="entry name" value="PAS domain"/>
    <property type="match status" value="1"/>
</dbReference>
<dbReference type="EC" id="2.7.13.3" evidence="2"/>
<dbReference type="InterPro" id="IPR011006">
    <property type="entry name" value="CheY-like_superfamily"/>
</dbReference>
<dbReference type="InterPro" id="IPR004358">
    <property type="entry name" value="Sig_transdc_His_kin-like_C"/>
</dbReference>
<organism evidence="9 10">
    <name type="scientific">Diaphorobacter aerolatus</name>
    <dbReference type="NCBI Taxonomy" id="1288495"/>
    <lineage>
        <taxon>Bacteria</taxon>
        <taxon>Pseudomonadati</taxon>
        <taxon>Pseudomonadota</taxon>
        <taxon>Betaproteobacteria</taxon>
        <taxon>Burkholderiales</taxon>
        <taxon>Comamonadaceae</taxon>
        <taxon>Diaphorobacter</taxon>
    </lineage>
</organism>
<dbReference type="SMART" id="SM00448">
    <property type="entry name" value="REC"/>
    <property type="match status" value="1"/>
</dbReference>
<comment type="catalytic activity">
    <reaction evidence="1">
        <text>ATP + protein L-histidine = ADP + protein N-phospho-L-histidine.</text>
        <dbReference type="EC" id="2.7.13.3"/>
    </reaction>
</comment>
<dbReference type="CDD" id="cd00082">
    <property type="entry name" value="HisKA"/>
    <property type="match status" value="1"/>
</dbReference>
<dbReference type="AlphaFoldDB" id="A0A7H0GMW7"/>
<feature type="domain" description="Response regulatory" evidence="7">
    <location>
        <begin position="501"/>
        <end position="618"/>
    </location>
</feature>
<dbReference type="SMART" id="SM00387">
    <property type="entry name" value="HATPase_c"/>
    <property type="match status" value="1"/>
</dbReference>
<dbReference type="Gene3D" id="3.30.565.10">
    <property type="entry name" value="Histidine kinase-like ATPase, C-terminal domain"/>
    <property type="match status" value="1"/>
</dbReference>
<dbReference type="Pfam" id="PF08447">
    <property type="entry name" value="PAS_3"/>
    <property type="match status" value="1"/>
</dbReference>
<dbReference type="InterPro" id="IPR035965">
    <property type="entry name" value="PAS-like_dom_sf"/>
</dbReference>
<dbReference type="InterPro" id="IPR036097">
    <property type="entry name" value="HisK_dim/P_sf"/>
</dbReference>
<evidence type="ECO:0000256" key="5">
    <source>
        <dbReference type="SAM" id="Coils"/>
    </source>
</evidence>
<dbReference type="SMART" id="SM00086">
    <property type="entry name" value="PAC"/>
    <property type="match status" value="1"/>
</dbReference>
<evidence type="ECO:0000259" key="7">
    <source>
        <dbReference type="PROSITE" id="PS50110"/>
    </source>
</evidence>
<dbReference type="KEGG" id="daer:H9K75_06670"/>
<dbReference type="PANTHER" id="PTHR43065:SF42">
    <property type="entry name" value="TWO-COMPONENT SENSOR PPRA"/>
    <property type="match status" value="1"/>
</dbReference>
<name>A0A7H0GMW7_9BURK</name>
<dbReference type="SUPFAM" id="SSF47384">
    <property type="entry name" value="Homodimeric domain of signal transducing histidine kinase"/>
    <property type="match status" value="1"/>
</dbReference>
<protein>
    <recommendedName>
        <fullName evidence="2">histidine kinase</fullName>
        <ecNumber evidence="2">2.7.13.3</ecNumber>
    </recommendedName>
</protein>
<dbReference type="InterPro" id="IPR005467">
    <property type="entry name" value="His_kinase_dom"/>
</dbReference>
<dbReference type="InterPro" id="IPR001789">
    <property type="entry name" value="Sig_transdc_resp-reg_receiver"/>
</dbReference>
<dbReference type="PROSITE" id="PS50113">
    <property type="entry name" value="PAC"/>
    <property type="match status" value="1"/>
</dbReference>
<evidence type="ECO:0000256" key="4">
    <source>
        <dbReference type="PROSITE-ProRule" id="PRU00169"/>
    </source>
</evidence>
<dbReference type="Pfam" id="PF00072">
    <property type="entry name" value="Response_reg"/>
    <property type="match status" value="1"/>
</dbReference>
<feature type="domain" description="Histidine kinase" evidence="6">
    <location>
        <begin position="266"/>
        <end position="481"/>
    </location>
</feature>
<dbReference type="SUPFAM" id="SSF55874">
    <property type="entry name" value="ATPase domain of HSP90 chaperone/DNA topoisomerase II/histidine kinase"/>
    <property type="match status" value="1"/>
</dbReference>
<feature type="coiled-coil region" evidence="5">
    <location>
        <begin position="220"/>
        <end position="247"/>
    </location>
</feature>
<proteinExistence type="predicted"/>
<gene>
    <name evidence="9" type="ORF">H9K75_06670</name>
</gene>
<dbReference type="SUPFAM" id="SSF55785">
    <property type="entry name" value="PYP-like sensor domain (PAS domain)"/>
    <property type="match status" value="1"/>
</dbReference>
<accession>A0A7H0GMW7</accession>
<dbReference type="RefSeq" id="WP_187725173.1">
    <property type="nucleotide sequence ID" value="NZ_CP060783.1"/>
</dbReference>
<dbReference type="InterPro" id="IPR036890">
    <property type="entry name" value="HATPase_C_sf"/>
</dbReference>
<dbReference type="InterPro" id="IPR003594">
    <property type="entry name" value="HATPase_dom"/>
</dbReference>
<dbReference type="EMBL" id="CP060783">
    <property type="protein sequence ID" value="QNP49633.1"/>
    <property type="molecule type" value="Genomic_DNA"/>
</dbReference>
<dbReference type="Pfam" id="PF02518">
    <property type="entry name" value="HATPase_c"/>
    <property type="match status" value="1"/>
</dbReference>
<feature type="modified residue" description="4-aspartylphosphate" evidence="4">
    <location>
        <position position="552"/>
    </location>
</feature>
<dbReference type="PROSITE" id="PS50110">
    <property type="entry name" value="RESPONSE_REGULATORY"/>
    <property type="match status" value="1"/>
</dbReference>
<dbReference type="InterPro" id="IPR000700">
    <property type="entry name" value="PAS-assoc_C"/>
</dbReference>
<dbReference type="GO" id="GO:0000155">
    <property type="term" value="F:phosphorelay sensor kinase activity"/>
    <property type="evidence" value="ECO:0007669"/>
    <property type="project" value="InterPro"/>
</dbReference>
<dbReference type="Gene3D" id="1.10.287.130">
    <property type="match status" value="1"/>
</dbReference>
<feature type="domain" description="PAC" evidence="8">
    <location>
        <begin position="176"/>
        <end position="228"/>
    </location>
</feature>
<keyword evidence="3 4" id="KW-0597">Phosphoprotein</keyword>
<reference evidence="9 10" key="1">
    <citation type="submission" date="2020-08" db="EMBL/GenBank/DDBJ databases">
        <title>Genome sequence of Diaphorobacter aerolatus KACC 16536T.</title>
        <authorList>
            <person name="Hyun D.-W."/>
            <person name="Bae J.-W."/>
        </authorList>
    </citation>
    <scope>NUCLEOTIDE SEQUENCE [LARGE SCALE GENOMIC DNA]</scope>
    <source>
        <strain evidence="9 10">KACC 16536</strain>
    </source>
</reference>
<keyword evidence="10" id="KW-1185">Reference proteome</keyword>
<evidence type="ECO:0000313" key="10">
    <source>
        <dbReference type="Proteomes" id="UP000516028"/>
    </source>
</evidence>
<dbReference type="PROSITE" id="PS50109">
    <property type="entry name" value="HIS_KIN"/>
    <property type="match status" value="1"/>
</dbReference>